<accession>A0ABR9VSI1</accession>
<dbReference type="InterPro" id="IPR029060">
    <property type="entry name" value="PIN-like_dom_sf"/>
</dbReference>
<sequence>MIIVDTGFWLALANKNDEVHIPAVNVFYSLQEEQFITTWCVVTETCYLLQNRVGINAPQAFIRKIGTGKLNIFDIKPSHCPRIEQLMTKYRDLPMDLADASLVILAESLGHGRILSIDYRDFSIYRWKNTKPFQNLFIFPKSE</sequence>
<comment type="caution">
    <text evidence="2">The sequence shown here is derived from an EMBL/GenBank/DDBJ whole genome shotgun (WGS) entry which is preliminary data.</text>
</comment>
<protein>
    <submittedName>
        <fullName evidence="2">PIN domain-containing protein</fullName>
    </submittedName>
</protein>
<name>A0ABR9VSI1_9SYNC</name>
<feature type="domain" description="PIN" evidence="1">
    <location>
        <begin position="2"/>
        <end position="120"/>
    </location>
</feature>
<gene>
    <name evidence="2" type="ORF">IQ217_10775</name>
</gene>
<dbReference type="InterPro" id="IPR002716">
    <property type="entry name" value="PIN_dom"/>
</dbReference>
<evidence type="ECO:0000259" key="1">
    <source>
        <dbReference type="Pfam" id="PF01850"/>
    </source>
</evidence>
<evidence type="ECO:0000313" key="3">
    <source>
        <dbReference type="Proteomes" id="UP000658720"/>
    </source>
</evidence>
<dbReference type="Proteomes" id="UP000658720">
    <property type="component" value="Unassembled WGS sequence"/>
</dbReference>
<keyword evidence="3" id="KW-1185">Reference proteome</keyword>
<dbReference type="RefSeq" id="WP_194019939.1">
    <property type="nucleotide sequence ID" value="NZ_JADEVV010000027.1"/>
</dbReference>
<organism evidence="2 3">
    <name type="scientific">Synechocystis salina LEGE 00031</name>
    <dbReference type="NCBI Taxonomy" id="1828736"/>
    <lineage>
        <taxon>Bacteria</taxon>
        <taxon>Bacillati</taxon>
        <taxon>Cyanobacteriota</taxon>
        <taxon>Cyanophyceae</taxon>
        <taxon>Synechococcales</taxon>
        <taxon>Merismopediaceae</taxon>
        <taxon>Synechocystis</taxon>
    </lineage>
</organism>
<dbReference type="Gene3D" id="3.40.50.1010">
    <property type="entry name" value="5'-nuclease"/>
    <property type="match status" value="1"/>
</dbReference>
<evidence type="ECO:0000313" key="2">
    <source>
        <dbReference type="EMBL" id="MBE9254317.1"/>
    </source>
</evidence>
<dbReference type="Pfam" id="PF01850">
    <property type="entry name" value="PIN"/>
    <property type="match status" value="1"/>
</dbReference>
<reference evidence="2 3" key="1">
    <citation type="submission" date="2020-10" db="EMBL/GenBank/DDBJ databases">
        <authorList>
            <person name="Castelo-Branco R."/>
            <person name="Eusebio N."/>
            <person name="Adriana R."/>
            <person name="Vieira A."/>
            <person name="Brugerolle De Fraissinette N."/>
            <person name="Rezende De Castro R."/>
            <person name="Schneider M.P."/>
            <person name="Vasconcelos V."/>
            <person name="Leao P.N."/>
        </authorList>
    </citation>
    <scope>NUCLEOTIDE SEQUENCE [LARGE SCALE GENOMIC DNA]</scope>
    <source>
        <strain evidence="2 3">LEGE 00031</strain>
    </source>
</reference>
<proteinExistence type="predicted"/>
<dbReference type="EMBL" id="JADEVV010000027">
    <property type="protein sequence ID" value="MBE9254317.1"/>
    <property type="molecule type" value="Genomic_DNA"/>
</dbReference>
<dbReference type="SUPFAM" id="SSF88723">
    <property type="entry name" value="PIN domain-like"/>
    <property type="match status" value="1"/>
</dbReference>